<keyword evidence="1" id="KW-0880">Kelch repeat</keyword>
<dbReference type="InterPro" id="IPR011498">
    <property type="entry name" value="Kelch_2"/>
</dbReference>
<dbReference type="InterPro" id="IPR015915">
    <property type="entry name" value="Kelch-typ_b-propeller"/>
</dbReference>
<evidence type="ECO:0000256" key="2">
    <source>
        <dbReference type="ARBA" id="ARBA00022737"/>
    </source>
</evidence>
<dbReference type="SMART" id="SM00612">
    <property type="entry name" value="Kelch"/>
    <property type="match status" value="5"/>
</dbReference>
<protein>
    <submittedName>
        <fullName evidence="4">Galactose oxidase</fullName>
    </submittedName>
</protein>
<dbReference type="Pfam" id="PF01344">
    <property type="entry name" value="Kelch_1"/>
    <property type="match status" value="2"/>
</dbReference>
<dbReference type="InterPro" id="IPR011043">
    <property type="entry name" value="Gal_Oxase/kelch_b-propeller"/>
</dbReference>
<dbReference type="Gene3D" id="2.120.10.80">
    <property type="entry name" value="Kelch-type beta propeller"/>
    <property type="match status" value="2"/>
</dbReference>
<reference evidence="4 5" key="1">
    <citation type="journal article" date="2019" name="Nat. Microbiol.">
        <title>Mediterranean grassland soil C-N compound turnover is dependent on rainfall and depth, and is mediated by genomically divergent microorganisms.</title>
        <authorList>
            <person name="Diamond S."/>
            <person name="Andeer P.F."/>
            <person name="Li Z."/>
            <person name="Crits-Christoph A."/>
            <person name="Burstein D."/>
            <person name="Anantharaman K."/>
            <person name="Lane K.R."/>
            <person name="Thomas B.C."/>
            <person name="Pan C."/>
            <person name="Northen T.R."/>
            <person name="Banfield J.F."/>
        </authorList>
    </citation>
    <scope>NUCLEOTIDE SEQUENCE [LARGE SCALE GENOMIC DNA]</scope>
    <source>
        <strain evidence="4">NP_7</strain>
    </source>
</reference>
<dbReference type="PANTHER" id="PTHR45632">
    <property type="entry name" value="LD33804P"/>
    <property type="match status" value="1"/>
</dbReference>
<comment type="caution">
    <text evidence="4">The sequence shown here is derived from an EMBL/GenBank/DDBJ whole genome shotgun (WGS) entry which is preliminary data.</text>
</comment>
<keyword evidence="2" id="KW-0677">Repeat</keyword>
<evidence type="ECO:0000313" key="4">
    <source>
        <dbReference type="EMBL" id="TMI82116.1"/>
    </source>
</evidence>
<accession>A0A537JG81</accession>
<evidence type="ECO:0000256" key="3">
    <source>
        <dbReference type="SAM" id="MobiDB-lite"/>
    </source>
</evidence>
<feature type="region of interest" description="Disordered" evidence="3">
    <location>
        <begin position="47"/>
        <end position="83"/>
    </location>
</feature>
<evidence type="ECO:0000313" key="5">
    <source>
        <dbReference type="Proteomes" id="UP000320048"/>
    </source>
</evidence>
<dbReference type="Pfam" id="PF07646">
    <property type="entry name" value="Kelch_2"/>
    <property type="match status" value="1"/>
</dbReference>
<organism evidence="4 5">
    <name type="scientific">Candidatus Segetimicrobium genomatis</name>
    <dbReference type="NCBI Taxonomy" id="2569760"/>
    <lineage>
        <taxon>Bacteria</taxon>
        <taxon>Bacillati</taxon>
        <taxon>Candidatus Sysuimicrobiota</taxon>
        <taxon>Candidatus Sysuimicrobiia</taxon>
        <taxon>Candidatus Sysuimicrobiales</taxon>
        <taxon>Candidatus Segetimicrobiaceae</taxon>
        <taxon>Candidatus Segetimicrobium</taxon>
    </lineage>
</organism>
<dbReference type="EMBL" id="VBAO01000142">
    <property type="protein sequence ID" value="TMI82116.1"/>
    <property type="molecule type" value="Genomic_DNA"/>
</dbReference>
<proteinExistence type="predicted"/>
<name>A0A537JG81_9BACT</name>
<dbReference type="AlphaFoldDB" id="A0A537JG81"/>
<evidence type="ECO:0000256" key="1">
    <source>
        <dbReference type="ARBA" id="ARBA00022441"/>
    </source>
</evidence>
<dbReference type="Proteomes" id="UP000320048">
    <property type="component" value="Unassembled WGS sequence"/>
</dbReference>
<gene>
    <name evidence="4" type="ORF">E6H04_05425</name>
</gene>
<dbReference type="SUPFAM" id="SSF50965">
    <property type="entry name" value="Galactose oxidase, central domain"/>
    <property type="match status" value="1"/>
</dbReference>
<dbReference type="InterPro" id="IPR006652">
    <property type="entry name" value="Kelch_1"/>
</dbReference>
<sequence>MTRLRVLSMVRPPALEPWTVAVRRSSPPFPPPRLAVAARRASITIGGRAEDVDEPLSNRQAHRGQADSMGGDRMPQTPQHPARLRGEAPINRRAFIAHAATRGWASIALAAIPGPSWRWAAVTAPPSILGRWLARAPLPVERQEVGVATVDGKVYVLGGYANGRVDQPLNQEYDPATDAWRDRASMPLGLNHVAPVGLNGKLYACGGFVQQNRGAVPAVYEYDARLDRWRARAPLPEKRGAAAAVALGGRLHLVGGRDLVSVGTHLVYDPATNRWTERAPLPKGRDHLGLVVIGGRIHAVGGRFWQARAPMPTARSGVAAAVLGGRLFVFGGERAGGVFSESEAYDPETDRWVTMVPMQTPRHGTGAAVVGERIYIPGGGLTNGGSRPSSVNEAFSLL</sequence>
<dbReference type="PANTHER" id="PTHR45632:SF3">
    <property type="entry name" value="KELCH-LIKE PROTEIN 32"/>
    <property type="match status" value="1"/>
</dbReference>